<proteinExistence type="predicted"/>
<dbReference type="InterPro" id="IPR003431">
    <property type="entry name" value="B-propeller_Phytase"/>
</dbReference>
<dbReference type="SUPFAM" id="SSF50956">
    <property type="entry name" value="Thermostable phytase (3-phytase)"/>
    <property type="match status" value="1"/>
</dbReference>
<dbReference type="GO" id="GO:0016158">
    <property type="term" value="F:inositol hexakisphosphate 3-phosphatase activity"/>
    <property type="evidence" value="ECO:0007669"/>
    <property type="project" value="UniProtKB-EC"/>
</dbReference>
<organism evidence="2 3">
    <name type="scientific">Croceibacterium atlanticum</name>
    <dbReference type="NCBI Taxonomy" id="1267766"/>
    <lineage>
        <taxon>Bacteria</taxon>
        <taxon>Pseudomonadati</taxon>
        <taxon>Pseudomonadota</taxon>
        <taxon>Alphaproteobacteria</taxon>
        <taxon>Sphingomonadales</taxon>
        <taxon>Erythrobacteraceae</taxon>
        <taxon>Croceibacterium</taxon>
    </lineage>
</organism>
<evidence type="ECO:0000313" key="3">
    <source>
        <dbReference type="Proteomes" id="UP000034392"/>
    </source>
</evidence>
<dbReference type="PATRIC" id="fig|1267766.3.peg.3011"/>
<dbReference type="PROSITE" id="PS51662">
    <property type="entry name" value="BP_PHYTASE"/>
    <property type="match status" value="1"/>
</dbReference>
<evidence type="ECO:0000259" key="1">
    <source>
        <dbReference type="PROSITE" id="PS51662"/>
    </source>
</evidence>
<accession>A0A0F7KXN2</accession>
<gene>
    <name evidence="2" type="primary">phy</name>
    <name evidence="2" type="ORF">WYH_02975</name>
</gene>
<feature type="domain" description="BPP" evidence="1">
    <location>
        <begin position="31"/>
        <end position="347"/>
    </location>
</feature>
<dbReference type="Gene3D" id="2.120.10.30">
    <property type="entry name" value="TolB, C-terminal domain"/>
    <property type="match status" value="1"/>
</dbReference>
<dbReference type="Proteomes" id="UP000034392">
    <property type="component" value="Chromosome"/>
</dbReference>
<sequence>MDDEIRRSGELLMRKVAIILSLATALAGCATTPTGLPPVAVTASAETVPVGTANADAADDPAVWHNAANPAASLVIGTDKKAGLHVYGLDGASKSFVAAGLVNNVALVETPGHGVIVAASNRDNPVRAAISIYRLDTDRAELNFLGKADGGEGEGYGFCMWQKGDETRAYSALKHGTVIEYRLDLSQAAPRSEKLREMAIPTQIEGCVVDPRDGTLYVGEEAGGIWRFAPDETQGEIVAAVDNRYLVADVEGLALVTDGADGGNLVASSQGDNAYAVFSLPDVTPIGRFRVAEGQFGSTEETDGIELVAGNYGPDFPEGLFVAQDGQNGAEAQNFKLVSWKAIKDALGI</sequence>
<name>A0A0F7KXN2_9SPHN</name>
<dbReference type="EMBL" id="CP011452">
    <property type="protein sequence ID" value="AKH43996.1"/>
    <property type="molecule type" value="Genomic_DNA"/>
</dbReference>
<dbReference type="AlphaFoldDB" id="A0A0F7KXN2"/>
<evidence type="ECO:0000313" key="2">
    <source>
        <dbReference type="EMBL" id="AKH43996.1"/>
    </source>
</evidence>
<dbReference type="Pfam" id="PF02333">
    <property type="entry name" value="Phytase"/>
    <property type="match status" value="1"/>
</dbReference>
<dbReference type="PROSITE" id="PS51257">
    <property type="entry name" value="PROKAR_LIPOPROTEIN"/>
    <property type="match status" value="1"/>
</dbReference>
<keyword evidence="3" id="KW-1185">Reference proteome</keyword>
<dbReference type="STRING" id="1267766.WYH_02975"/>
<dbReference type="InterPro" id="IPR011042">
    <property type="entry name" value="6-blade_b-propeller_TolB-like"/>
</dbReference>
<keyword evidence="2" id="KW-0378">Hydrolase</keyword>
<dbReference type="KEGG" id="aay:WYH_02975"/>
<reference evidence="2" key="1">
    <citation type="submission" date="2015-05" db="EMBL/GenBank/DDBJ databases">
        <title>The complete genome of Altererythrobacter atlanticus strain 26DY36.</title>
        <authorList>
            <person name="Wu Y.-H."/>
            <person name="Cheng H."/>
            <person name="Wu X.-W."/>
        </authorList>
    </citation>
    <scope>NUCLEOTIDE SEQUENCE [LARGE SCALE GENOMIC DNA]</scope>
    <source>
        <strain evidence="2">26DY36</strain>
    </source>
</reference>
<dbReference type="EC" id="3.1.3.8" evidence="2"/>
<protein>
    <submittedName>
        <fullName evidence="2">3-phytase</fullName>
        <ecNumber evidence="2">3.1.3.8</ecNumber>
    </submittedName>
</protein>